<dbReference type="EMBL" id="JAFFHC010000003">
    <property type="protein sequence ID" value="KAK4678411.1"/>
    <property type="molecule type" value="Genomic_DNA"/>
</dbReference>
<evidence type="ECO:0000313" key="17">
    <source>
        <dbReference type="EMBL" id="KAK4678411.1"/>
    </source>
</evidence>
<keyword evidence="14" id="KW-0175">Coiled coil</keyword>
<evidence type="ECO:0000256" key="10">
    <source>
        <dbReference type="ARBA" id="ARBA00023172"/>
    </source>
</evidence>
<dbReference type="Gene3D" id="3.40.50.10130">
    <property type="match status" value="1"/>
</dbReference>
<evidence type="ECO:0000259" key="16">
    <source>
        <dbReference type="SMART" id="SM00891"/>
    </source>
</evidence>
<name>A0ABR0IEY8_9PEZI</name>
<keyword evidence="11" id="KW-0234">DNA repair</keyword>
<feature type="compositionally biased region" description="Basic and acidic residues" evidence="15">
    <location>
        <begin position="382"/>
        <end position="397"/>
    </location>
</feature>
<dbReference type="Proteomes" id="UP001323617">
    <property type="component" value="Unassembled WGS sequence"/>
</dbReference>
<keyword evidence="5" id="KW-0479">Metal-binding</keyword>
<keyword evidence="10" id="KW-0233">DNA recombination</keyword>
<organism evidence="17 18">
    <name type="scientific">Podospora pseudoanserina</name>
    <dbReference type="NCBI Taxonomy" id="2609844"/>
    <lineage>
        <taxon>Eukaryota</taxon>
        <taxon>Fungi</taxon>
        <taxon>Dikarya</taxon>
        <taxon>Ascomycota</taxon>
        <taxon>Pezizomycotina</taxon>
        <taxon>Sordariomycetes</taxon>
        <taxon>Sordariomycetidae</taxon>
        <taxon>Sordariales</taxon>
        <taxon>Podosporaceae</taxon>
        <taxon>Podospora</taxon>
    </lineage>
</organism>
<keyword evidence="4" id="KW-0540">Nuclease</keyword>
<keyword evidence="8" id="KW-0378">Hydrolase</keyword>
<sequence length="767" mass="84034">MALETTLPHKQHITLQGSLGCASASYTMTEIVDLLASSPPRPPTARQPSLPAAGSKRRPPREKSPIIEDALFVSDDELAANPVVGTGWSWKGLSAEGPATKKRRISAADSIVSSPKRNSPSLAASIPPPSAQPRDQQRSSSVPKGVKNIGGKFYRPGLDDSEGEMDDDHFRSPSPKGKEVASTQNGFDQPEIDLLSDDEPDSDPFRCSPPRGKETAPTRRGLDQPEVDFLSDDELFVSETPQDKGKQPMPAVPKRNLMADDIISNSPALTQRAKSTLSKTADWVPISSSAPIPASDIGHPPEPSRPFRKTWSEVIWLDDSDDAMDDVDSDGDDLPDIMDLASSKRKTTSGSTSKRPPTVTKSRNKRFTTGVLSANAVDLPDEERKTQQTKTPAEKAAEKATKAAALAAERERKRLEKEAAKETKAFEKKKAAALAEVNKLRTDKKVSTPEMIVDLPIGLNPTIKIQTEELLKDLSVQVQSSRSPVDNIVRWKRKVDAEYNPSLSIWEPVPHRTDTEKYAMAIMPAARFVELCLSPSTPNLDSHVSSMKSSFPGFTLIYLIEGLNPFLRKKKSARNRQFVSAVRDGLDPPSSTQPNRPANNNQKIINEDLVEQSLLQLQLVHSALIHHTNAPIETSQQIAVFTQHISTAPYRRLRDQTNDTQAGFCMDSGQVRTGTETKDIYVRMLQEVGRVTKPIAVGIAQEYESVSRLKRAMEEEGPLIRESVRKGTNRDGGFSDRAVGQAISRRVHKILLGRDGGVVIFDGGAEG</sequence>
<reference evidence="17 18" key="1">
    <citation type="journal article" date="2023" name="bioRxiv">
        <title>High-quality genome assemblies of four members of thePodospora anserinaspecies complex.</title>
        <authorList>
            <person name="Ament-Velasquez S.L."/>
            <person name="Vogan A.A."/>
            <person name="Wallerman O."/>
            <person name="Hartmann F."/>
            <person name="Gautier V."/>
            <person name="Silar P."/>
            <person name="Giraud T."/>
            <person name="Johannesson H."/>
        </authorList>
    </citation>
    <scope>NUCLEOTIDE SEQUENCE [LARGE SCALE GENOMIC DNA]</scope>
    <source>
        <strain evidence="17 18">CBS 124.78</strain>
    </source>
</reference>
<evidence type="ECO:0000313" key="18">
    <source>
        <dbReference type="Proteomes" id="UP001323617"/>
    </source>
</evidence>
<evidence type="ECO:0000256" key="2">
    <source>
        <dbReference type="ARBA" id="ARBA00004123"/>
    </source>
</evidence>
<dbReference type="InterPro" id="IPR047521">
    <property type="entry name" value="XPF_nuclease_EME1_ascomycetes"/>
</dbReference>
<evidence type="ECO:0000256" key="14">
    <source>
        <dbReference type="SAM" id="Coils"/>
    </source>
</evidence>
<evidence type="ECO:0000256" key="11">
    <source>
        <dbReference type="ARBA" id="ARBA00023204"/>
    </source>
</evidence>
<dbReference type="RefSeq" id="XP_062801881.1">
    <property type="nucleotide sequence ID" value="XM_062945845.1"/>
</dbReference>
<evidence type="ECO:0000256" key="9">
    <source>
        <dbReference type="ARBA" id="ARBA00022842"/>
    </source>
</evidence>
<feature type="compositionally biased region" description="Low complexity" evidence="15">
    <location>
        <begin position="348"/>
        <end position="358"/>
    </location>
</feature>
<feature type="region of interest" description="Disordered" evidence="15">
    <location>
        <begin position="321"/>
        <end position="397"/>
    </location>
</feature>
<keyword evidence="9" id="KW-0460">Magnesium</keyword>
<dbReference type="InterPro" id="IPR033310">
    <property type="entry name" value="Mms4/EME1/EME2"/>
</dbReference>
<evidence type="ECO:0000256" key="6">
    <source>
        <dbReference type="ARBA" id="ARBA00022759"/>
    </source>
</evidence>
<accession>A0ABR0IEY8</accession>
<dbReference type="Pfam" id="PF02732">
    <property type="entry name" value="ERCC4"/>
    <property type="match status" value="1"/>
</dbReference>
<dbReference type="InterPro" id="IPR042530">
    <property type="entry name" value="EME1/EME2_C"/>
</dbReference>
<dbReference type="Gene3D" id="1.10.150.670">
    <property type="entry name" value="Crossover junction endonuclease EME1, DNA-binding domain"/>
    <property type="match status" value="1"/>
</dbReference>
<protein>
    <recommendedName>
        <fullName evidence="16">ERCC4 domain-containing protein</fullName>
    </recommendedName>
</protein>
<evidence type="ECO:0000256" key="15">
    <source>
        <dbReference type="SAM" id="MobiDB-lite"/>
    </source>
</evidence>
<feature type="region of interest" description="Disordered" evidence="15">
    <location>
        <begin position="36"/>
        <end position="65"/>
    </location>
</feature>
<comment type="caution">
    <text evidence="17">The sequence shown here is derived from an EMBL/GenBank/DDBJ whole genome shotgun (WGS) entry which is preliminary data.</text>
</comment>
<keyword evidence="6" id="KW-0255">Endonuclease</keyword>
<evidence type="ECO:0000256" key="12">
    <source>
        <dbReference type="ARBA" id="ARBA00023242"/>
    </source>
</evidence>
<dbReference type="CDD" id="cd20085">
    <property type="entry name" value="XPF_nuclease_Mms4"/>
    <property type="match status" value="1"/>
</dbReference>
<evidence type="ECO:0000256" key="1">
    <source>
        <dbReference type="ARBA" id="ARBA00001946"/>
    </source>
</evidence>
<gene>
    <name evidence="17" type="ORF">QC764_307400</name>
</gene>
<comment type="similarity">
    <text evidence="3">Belongs to the EME1/MMS4 family.</text>
</comment>
<comment type="subcellular location">
    <subcellularLocation>
        <location evidence="2">Nucleus</location>
    </subcellularLocation>
</comment>
<evidence type="ECO:0000256" key="7">
    <source>
        <dbReference type="ARBA" id="ARBA00022763"/>
    </source>
</evidence>
<evidence type="ECO:0000256" key="13">
    <source>
        <dbReference type="ARBA" id="ARBA00023254"/>
    </source>
</evidence>
<dbReference type="GeneID" id="87966710"/>
<feature type="coiled-coil region" evidence="14">
    <location>
        <begin position="398"/>
        <end position="432"/>
    </location>
</feature>
<dbReference type="PANTHER" id="PTHR21077:SF5">
    <property type="entry name" value="CROSSOVER JUNCTION ENDONUCLEASE MMS4"/>
    <property type="match status" value="1"/>
</dbReference>
<feature type="domain" description="ERCC4" evidence="16">
    <location>
        <begin position="450"/>
        <end position="714"/>
    </location>
</feature>
<keyword evidence="18" id="KW-1185">Reference proteome</keyword>
<comment type="cofactor">
    <cofactor evidence="1">
        <name>Mg(2+)</name>
        <dbReference type="ChEBI" id="CHEBI:18420"/>
    </cofactor>
</comment>
<feature type="compositionally biased region" description="Basic and acidic residues" evidence="15">
    <location>
        <begin position="168"/>
        <end position="179"/>
    </location>
</feature>
<evidence type="ECO:0000256" key="3">
    <source>
        <dbReference type="ARBA" id="ARBA00005313"/>
    </source>
</evidence>
<keyword evidence="13" id="KW-0469">Meiosis</keyword>
<feature type="compositionally biased region" description="Acidic residues" evidence="15">
    <location>
        <begin position="190"/>
        <end position="202"/>
    </location>
</feature>
<feature type="region of interest" description="Disordered" evidence="15">
    <location>
        <begin position="87"/>
        <end position="231"/>
    </location>
</feature>
<dbReference type="SMART" id="SM00891">
    <property type="entry name" value="ERCC4"/>
    <property type="match status" value="1"/>
</dbReference>
<evidence type="ECO:0000256" key="4">
    <source>
        <dbReference type="ARBA" id="ARBA00022722"/>
    </source>
</evidence>
<keyword evidence="7" id="KW-0227">DNA damage</keyword>
<feature type="compositionally biased region" description="Acidic residues" evidence="15">
    <location>
        <begin position="321"/>
        <end position="336"/>
    </location>
</feature>
<feature type="compositionally biased region" description="Basic and acidic residues" evidence="15">
    <location>
        <begin position="211"/>
        <end position="223"/>
    </location>
</feature>
<dbReference type="InterPro" id="IPR006166">
    <property type="entry name" value="ERCC4_domain"/>
</dbReference>
<dbReference type="PANTHER" id="PTHR21077">
    <property type="entry name" value="EME1 PROTEIN"/>
    <property type="match status" value="1"/>
</dbReference>
<keyword evidence="12" id="KW-0539">Nucleus</keyword>
<evidence type="ECO:0000256" key="5">
    <source>
        <dbReference type="ARBA" id="ARBA00022723"/>
    </source>
</evidence>
<proteinExistence type="inferred from homology"/>
<evidence type="ECO:0000256" key="8">
    <source>
        <dbReference type="ARBA" id="ARBA00022801"/>
    </source>
</evidence>